<dbReference type="SMART" id="SM00987">
    <property type="entry name" value="UreE_C"/>
    <property type="match status" value="1"/>
</dbReference>
<evidence type="ECO:0000256" key="3">
    <source>
        <dbReference type="ARBA" id="ARBA00008184"/>
    </source>
</evidence>
<sequence length="221" mass="24275">MQDFIGTDWAKPLLASVPNHYFNQMTQFLTTAYQTETVYPPREKVFAALQATPLAKTKVVILGQDPYIKPGQAQGMSFSVPADFPLPPSLRNIFTEVASDLDIPVPTNGDLHRWARQGVLLLNTVLTVPAGRSNGHAGQIWEPLTDFIIQLVAKQSQPVVFILWGAAAQKKAKLIQGPDNLILKAPHPSPLSAYRGFFGSRPFSQANAFLVKQGLSPIDWS</sequence>
<evidence type="ECO:0000256" key="6">
    <source>
        <dbReference type="ARBA" id="ARBA00022763"/>
    </source>
</evidence>
<reference evidence="13 14" key="1">
    <citation type="journal article" date="2015" name="Genome Announc.">
        <title>Expanding the biotechnology potential of lactobacilli through comparative genomics of 213 strains and associated genera.</title>
        <authorList>
            <person name="Sun Z."/>
            <person name="Harris H.M."/>
            <person name="McCann A."/>
            <person name="Guo C."/>
            <person name="Argimon S."/>
            <person name="Zhang W."/>
            <person name="Yang X."/>
            <person name="Jeffery I.B."/>
            <person name="Cooney J.C."/>
            <person name="Kagawa T.F."/>
            <person name="Liu W."/>
            <person name="Song Y."/>
            <person name="Salvetti E."/>
            <person name="Wrobel A."/>
            <person name="Rasinkangas P."/>
            <person name="Parkhill J."/>
            <person name="Rea M.C."/>
            <person name="O'Sullivan O."/>
            <person name="Ritari J."/>
            <person name="Douillard F.P."/>
            <person name="Paul Ross R."/>
            <person name="Yang R."/>
            <person name="Briner A.E."/>
            <person name="Felis G.E."/>
            <person name="de Vos W.M."/>
            <person name="Barrangou R."/>
            <person name="Klaenhammer T.R."/>
            <person name="Caufield P.W."/>
            <person name="Cui Y."/>
            <person name="Zhang H."/>
            <person name="O'Toole P.W."/>
        </authorList>
    </citation>
    <scope>NUCLEOTIDE SEQUENCE [LARGE SCALE GENOMIC DNA]</scope>
    <source>
        <strain evidence="13 14">DSM 20190</strain>
    </source>
</reference>
<evidence type="ECO:0000256" key="9">
    <source>
        <dbReference type="HAMAP-Rule" id="MF_00148"/>
    </source>
</evidence>
<keyword evidence="14" id="KW-1185">Reference proteome</keyword>
<dbReference type="InterPro" id="IPR036895">
    <property type="entry name" value="Uracil-DNA_glycosylase-like_sf"/>
</dbReference>
<evidence type="ECO:0000313" key="14">
    <source>
        <dbReference type="Proteomes" id="UP000051296"/>
    </source>
</evidence>
<dbReference type="CDD" id="cd10027">
    <property type="entry name" value="UDG-F1-like"/>
    <property type="match status" value="1"/>
</dbReference>
<dbReference type="NCBIfam" id="NF003589">
    <property type="entry name" value="PRK05254.1-2"/>
    <property type="match status" value="1"/>
</dbReference>
<dbReference type="InParanoid" id="A0A0R2FQR3"/>
<evidence type="ECO:0000256" key="1">
    <source>
        <dbReference type="ARBA" id="ARBA00001400"/>
    </source>
</evidence>
<dbReference type="PANTHER" id="PTHR11264:SF0">
    <property type="entry name" value="URACIL-DNA GLYCOSYLASE"/>
    <property type="match status" value="1"/>
</dbReference>
<dbReference type="eggNOG" id="COG0692">
    <property type="taxonomic scope" value="Bacteria"/>
</dbReference>
<keyword evidence="6 9" id="KW-0227">DNA damage</keyword>
<dbReference type="NCBIfam" id="NF003592">
    <property type="entry name" value="PRK05254.1-5"/>
    <property type="match status" value="1"/>
</dbReference>
<evidence type="ECO:0000256" key="11">
    <source>
        <dbReference type="RuleBase" id="RU003780"/>
    </source>
</evidence>
<keyword evidence="8 9" id="KW-0234">DNA repair</keyword>
<comment type="caution">
    <text evidence="13">The sequence shown here is derived from an EMBL/GenBank/DDBJ whole genome shotgun (WGS) entry which is preliminary data.</text>
</comment>
<evidence type="ECO:0000256" key="4">
    <source>
        <dbReference type="ARBA" id="ARBA00012030"/>
    </source>
</evidence>
<feature type="active site" description="Proton acceptor" evidence="9 10">
    <location>
        <position position="65"/>
    </location>
</feature>
<organism evidence="13 14">
    <name type="scientific">Weissella halotolerans DSM 20190</name>
    <dbReference type="NCBI Taxonomy" id="1123500"/>
    <lineage>
        <taxon>Bacteria</taxon>
        <taxon>Bacillati</taxon>
        <taxon>Bacillota</taxon>
        <taxon>Bacilli</taxon>
        <taxon>Lactobacillales</taxon>
        <taxon>Lactobacillaceae</taxon>
        <taxon>Weissella</taxon>
    </lineage>
</organism>
<dbReference type="EMBL" id="JQAX01000005">
    <property type="protein sequence ID" value="KRN30857.1"/>
    <property type="molecule type" value="Genomic_DNA"/>
</dbReference>
<dbReference type="OrthoDB" id="9804372at2"/>
<evidence type="ECO:0000256" key="10">
    <source>
        <dbReference type="PROSITE-ProRule" id="PRU10072"/>
    </source>
</evidence>
<dbReference type="PATRIC" id="fig|1123500.6.peg.1283"/>
<dbReference type="SUPFAM" id="SSF52141">
    <property type="entry name" value="Uracil-DNA glycosylase-like"/>
    <property type="match status" value="1"/>
</dbReference>
<dbReference type="FunCoup" id="A0A0R2FQR3">
    <property type="interactions" value="260"/>
</dbReference>
<name>A0A0R2FQR3_9LACO</name>
<accession>A0A0R2FQR3</accession>
<dbReference type="NCBIfam" id="NF003588">
    <property type="entry name" value="PRK05254.1-1"/>
    <property type="match status" value="1"/>
</dbReference>
<comment type="similarity">
    <text evidence="3 9 11">Belongs to the uracil-DNA glycosylase (UDG) superfamily. UNG family.</text>
</comment>
<comment type="catalytic activity">
    <reaction evidence="1 9 11">
        <text>Hydrolyzes single-stranded DNA or mismatched double-stranded DNA and polynucleotides, releasing free uracil.</text>
        <dbReference type="EC" id="3.2.2.27"/>
    </reaction>
</comment>
<evidence type="ECO:0000256" key="2">
    <source>
        <dbReference type="ARBA" id="ARBA00002631"/>
    </source>
</evidence>
<dbReference type="NCBIfam" id="TIGR00628">
    <property type="entry name" value="ung"/>
    <property type="match status" value="1"/>
</dbReference>
<dbReference type="SMART" id="SM00986">
    <property type="entry name" value="UDG"/>
    <property type="match status" value="1"/>
</dbReference>
<dbReference type="GO" id="GO:0097510">
    <property type="term" value="P:base-excision repair, AP site formation via deaminated base removal"/>
    <property type="evidence" value="ECO:0007669"/>
    <property type="project" value="TreeGrafter"/>
</dbReference>
<keyword evidence="7 9" id="KW-0378">Hydrolase</keyword>
<comment type="subcellular location">
    <subcellularLocation>
        <location evidence="9">Cytoplasm</location>
    </subcellularLocation>
</comment>
<comment type="function">
    <text evidence="2 9 11">Excises uracil residues from the DNA which can arise as a result of misincorporation of dUMP residues by DNA polymerase or due to deamination of cytosine.</text>
</comment>
<dbReference type="Gene3D" id="3.40.470.10">
    <property type="entry name" value="Uracil-DNA glycosylase-like domain"/>
    <property type="match status" value="1"/>
</dbReference>
<dbReference type="PANTHER" id="PTHR11264">
    <property type="entry name" value="URACIL-DNA GLYCOSYLASE"/>
    <property type="match status" value="1"/>
</dbReference>
<dbReference type="Pfam" id="PF03167">
    <property type="entry name" value="UDG"/>
    <property type="match status" value="1"/>
</dbReference>
<dbReference type="InterPro" id="IPR005122">
    <property type="entry name" value="Uracil-DNA_glycosylase-like"/>
</dbReference>
<evidence type="ECO:0000256" key="8">
    <source>
        <dbReference type="ARBA" id="ARBA00023204"/>
    </source>
</evidence>
<keyword evidence="9" id="KW-0963">Cytoplasm</keyword>
<dbReference type="AlphaFoldDB" id="A0A0R2FQR3"/>
<dbReference type="STRING" id="1123500.GCA_000420365_01268"/>
<evidence type="ECO:0000313" key="13">
    <source>
        <dbReference type="EMBL" id="KRN30857.1"/>
    </source>
</evidence>
<dbReference type="PROSITE" id="PS00130">
    <property type="entry name" value="U_DNA_GLYCOSYLASE"/>
    <property type="match status" value="1"/>
</dbReference>
<dbReference type="Proteomes" id="UP000051296">
    <property type="component" value="Unassembled WGS sequence"/>
</dbReference>
<dbReference type="GO" id="GO:0004844">
    <property type="term" value="F:uracil DNA N-glycosylase activity"/>
    <property type="evidence" value="ECO:0007669"/>
    <property type="project" value="UniProtKB-UniRule"/>
</dbReference>
<feature type="domain" description="Uracil-DNA glycosylase-like" evidence="12">
    <location>
        <begin position="50"/>
        <end position="210"/>
    </location>
</feature>
<dbReference type="EC" id="3.2.2.27" evidence="4 9"/>
<evidence type="ECO:0000256" key="5">
    <source>
        <dbReference type="ARBA" id="ARBA00018429"/>
    </source>
</evidence>
<dbReference type="InterPro" id="IPR002043">
    <property type="entry name" value="UDG_fam1"/>
</dbReference>
<evidence type="ECO:0000256" key="7">
    <source>
        <dbReference type="ARBA" id="ARBA00022801"/>
    </source>
</evidence>
<proteinExistence type="inferred from homology"/>
<dbReference type="InterPro" id="IPR018085">
    <property type="entry name" value="Ura-DNA_Glyclase_AS"/>
</dbReference>
<dbReference type="GO" id="GO:0005737">
    <property type="term" value="C:cytoplasm"/>
    <property type="evidence" value="ECO:0007669"/>
    <property type="project" value="UniProtKB-SubCell"/>
</dbReference>
<dbReference type="HAMAP" id="MF_00148">
    <property type="entry name" value="UDG"/>
    <property type="match status" value="1"/>
</dbReference>
<gene>
    <name evidence="9" type="primary">ung</name>
    <name evidence="13" type="ORF">IV68_GL001285</name>
</gene>
<evidence type="ECO:0000259" key="12">
    <source>
        <dbReference type="SMART" id="SM00986"/>
    </source>
</evidence>
<protein>
    <recommendedName>
        <fullName evidence="5 9">Uracil-DNA glycosylase</fullName>
        <shortName evidence="9">UDG</shortName>
        <ecNumber evidence="4 9">3.2.2.27</ecNumber>
    </recommendedName>
</protein>
<dbReference type="RefSeq" id="WP_022791979.1">
    <property type="nucleotide sequence ID" value="NZ_ATUU01000005.1"/>
</dbReference>